<feature type="non-terminal residue" evidence="1">
    <location>
        <position position="87"/>
    </location>
</feature>
<dbReference type="InParanoid" id="A0A1B7N6W3"/>
<reference evidence="1 2" key="1">
    <citation type="submission" date="2016-06" db="EMBL/GenBank/DDBJ databases">
        <title>Comparative genomics of the ectomycorrhizal sister species Rhizopogon vinicolor and Rhizopogon vesiculosus (Basidiomycota: Boletales) reveals a divergence of the mating type B locus.</title>
        <authorList>
            <consortium name="DOE Joint Genome Institute"/>
            <person name="Mujic A.B."/>
            <person name="Kuo A."/>
            <person name="Tritt A."/>
            <person name="Lipzen A."/>
            <person name="Chen C."/>
            <person name="Johnson J."/>
            <person name="Sharma A."/>
            <person name="Barry K."/>
            <person name="Grigoriev I.V."/>
            <person name="Spatafora J.W."/>
        </authorList>
    </citation>
    <scope>NUCLEOTIDE SEQUENCE [LARGE SCALE GENOMIC DNA]</scope>
    <source>
        <strain evidence="1 2">AM-OR11-026</strain>
    </source>
</reference>
<accession>A0A1B7N6W3</accession>
<evidence type="ECO:0000313" key="1">
    <source>
        <dbReference type="EMBL" id="OAX40586.1"/>
    </source>
</evidence>
<protein>
    <recommendedName>
        <fullName evidence="3">Reverse transcriptase zinc-binding domain-containing protein</fullName>
    </recommendedName>
</protein>
<proteinExistence type="predicted"/>
<sequence>HVHLSKYLQRISNSDTARCPKCQERDKTVHHFLLAYPAYKRQRNVLKTEIGPRSPHLNFLLNYHKGIRVRLDYITCTRRLEETFGEV</sequence>
<dbReference type="STRING" id="1314800.A0A1B7N6W3"/>
<dbReference type="AlphaFoldDB" id="A0A1B7N6W3"/>
<organism evidence="1 2">
    <name type="scientific">Rhizopogon vinicolor AM-OR11-026</name>
    <dbReference type="NCBI Taxonomy" id="1314800"/>
    <lineage>
        <taxon>Eukaryota</taxon>
        <taxon>Fungi</taxon>
        <taxon>Dikarya</taxon>
        <taxon>Basidiomycota</taxon>
        <taxon>Agaricomycotina</taxon>
        <taxon>Agaricomycetes</taxon>
        <taxon>Agaricomycetidae</taxon>
        <taxon>Boletales</taxon>
        <taxon>Suillineae</taxon>
        <taxon>Rhizopogonaceae</taxon>
        <taxon>Rhizopogon</taxon>
    </lineage>
</organism>
<feature type="non-terminal residue" evidence="1">
    <location>
        <position position="1"/>
    </location>
</feature>
<keyword evidence="2" id="KW-1185">Reference proteome</keyword>
<dbReference type="OrthoDB" id="3044497at2759"/>
<evidence type="ECO:0000313" key="2">
    <source>
        <dbReference type="Proteomes" id="UP000092154"/>
    </source>
</evidence>
<evidence type="ECO:0008006" key="3">
    <source>
        <dbReference type="Google" id="ProtNLM"/>
    </source>
</evidence>
<name>A0A1B7N6W3_9AGAM</name>
<dbReference type="Proteomes" id="UP000092154">
    <property type="component" value="Unassembled WGS sequence"/>
</dbReference>
<gene>
    <name evidence="1" type="ORF">K503DRAFT_666825</name>
</gene>
<dbReference type="EMBL" id="KV448206">
    <property type="protein sequence ID" value="OAX40586.1"/>
    <property type="molecule type" value="Genomic_DNA"/>
</dbReference>